<comment type="caution">
    <text evidence="2">The sequence shown here is derived from an EMBL/GenBank/DDBJ whole genome shotgun (WGS) entry which is preliminary data.</text>
</comment>
<evidence type="ECO:0000256" key="1">
    <source>
        <dbReference type="SAM" id="Phobius"/>
    </source>
</evidence>
<reference evidence="2" key="1">
    <citation type="journal article" date="2021" name="Front. Microbiol.">
        <title>Comprehensive Comparative Genomics and Phenotyping of Methylobacterium Species.</title>
        <authorList>
            <person name="Alessa O."/>
            <person name="Ogura Y."/>
            <person name="Fujitani Y."/>
            <person name="Takami H."/>
            <person name="Hayashi T."/>
            <person name="Sahin N."/>
            <person name="Tani A."/>
        </authorList>
    </citation>
    <scope>NUCLEOTIDE SEQUENCE</scope>
    <source>
        <strain evidence="2">NBRC 15686</strain>
    </source>
</reference>
<dbReference type="EMBL" id="BPRC01000031">
    <property type="protein sequence ID" value="GJE67673.1"/>
    <property type="molecule type" value="Genomic_DNA"/>
</dbReference>
<evidence type="ECO:0000313" key="3">
    <source>
        <dbReference type="Proteomes" id="UP001055039"/>
    </source>
</evidence>
<reference evidence="2" key="2">
    <citation type="submission" date="2021-08" db="EMBL/GenBank/DDBJ databases">
        <authorList>
            <person name="Tani A."/>
            <person name="Ola A."/>
            <person name="Ogura Y."/>
            <person name="Katsura K."/>
            <person name="Hayashi T."/>
        </authorList>
    </citation>
    <scope>NUCLEOTIDE SEQUENCE</scope>
    <source>
        <strain evidence="2">NBRC 15686</strain>
    </source>
</reference>
<feature type="transmembrane region" description="Helical" evidence="1">
    <location>
        <begin position="119"/>
        <end position="139"/>
    </location>
</feature>
<dbReference type="RefSeq" id="WP_284210356.1">
    <property type="nucleotide sequence ID" value="NZ_BSUX01000002.1"/>
</dbReference>
<organism evidence="2 3">
    <name type="scientific">Methylorubrum aminovorans</name>
    <dbReference type="NCBI Taxonomy" id="269069"/>
    <lineage>
        <taxon>Bacteria</taxon>
        <taxon>Pseudomonadati</taxon>
        <taxon>Pseudomonadota</taxon>
        <taxon>Alphaproteobacteria</taxon>
        <taxon>Hyphomicrobiales</taxon>
        <taxon>Methylobacteriaceae</taxon>
        <taxon>Methylorubrum</taxon>
    </lineage>
</organism>
<sequence length="178" mass="19693">MGIFSFAKDRLGRRIGPEHRSFAAMSGTVLGGTHALCPSCRRGRLMSDPEALDLRRCDNPKCDASFSLTELGRTYALDGTDPRTLAVHERQQALTLFVAAEIIGVLAAAWAIYARSWLTLLGALLLCLVICATAMVSRYRAWQLEHGRLFEARAPLRAFAAAELDGLFRRQNRTGQDR</sequence>
<protein>
    <recommendedName>
        <fullName evidence="4">DUF983 domain-containing protein</fullName>
    </recommendedName>
</protein>
<keyword evidence="1" id="KW-1133">Transmembrane helix</keyword>
<proteinExistence type="predicted"/>
<accession>A0ABQ4ULY8</accession>
<gene>
    <name evidence="2" type="ORF">LNAOJCKE_4905</name>
</gene>
<keyword evidence="1" id="KW-0472">Membrane</keyword>
<feature type="transmembrane region" description="Helical" evidence="1">
    <location>
        <begin position="93"/>
        <end position="113"/>
    </location>
</feature>
<keyword evidence="1" id="KW-0812">Transmembrane</keyword>
<name>A0ABQ4ULY8_9HYPH</name>
<dbReference type="Proteomes" id="UP001055039">
    <property type="component" value="Unassembled WGS sequence"/>
</dbReference>
<evidence type="ECO:0008006" key="4">
    <source>
        <dbReference type="Google" id="ProtNLM"/>
    </source>
</evidence>
<evidence type="ECO:0000313" key="2">
    <source>
        <dbReference type="EMBL" id="GJE67673.1"/>
    </source>
</evidence>
<keyword evidence="3" id="KW-1185">Reference proteome</keyword>